<keyword evidence="1" id="KW-0812">Transmembrane</keyword>
<accession>A0A075GHN8</accession>
<dbReference type="GO" id="GO:0043770">
    <property type="term" value="F:demethylmenaquinone methyltransferase activity"/>
    <property type="evidence" value="ECO:0007669"/>
    <property type="project" value="UniProtKB-EC"/>
</dbReference>
<gene>
    <name evidence="2" type="primary">ubiE</name>
</gene>
<dbReference type="GO" id="GO:0032259">
    <property type="term" value="P:methylation"/>
    <property type="evidence" value="ECO:0007669"/>
    <property type="project" value="UniProtKB-KW"/>
</dbReference>
<keyword evidence="1" id="KW-0472">Membrane</keyword>
<dbReference type="SUPFAM" id="SSF53335">
    <property type="entry name" value="S-adenosyl-L-methionine-dependent methyltransferases"/>
    <property type="match status" value="1"/>
</dbReference>
<dbReference type="EMBL" id="KF900681">
    <property type="protein sequence ID" value="AIF03484.1"/>
    <property type="molecule type" value="Genomic_DNA"/>
</dbReference>
<proteinExistence type="predicted"/>
<reference evidence="2" key="1">
    <citation type="journal article" date="2014" name="Genome Biol. Evol.">
        <title>Pangenome evidence for extensive interdomain horizontal transfer affecting lineage core and shell genes in uncultured planktonic thaumarchaeota and euryarchaeota.</title>
        <authorList>
            <person name="Deschamps P."/>
            <person name="Zivanovic Y."/>
            <person name="Moreira D."/>
            <person name="Rodriguez-Valera F."/>
            <person name="Lopez-Garcia P."/>
        </authorList>
    </citation>
    <scope>NUCLEOTIDE SEQUENCE</scope>
</reference>
<sequence>MGLGSYWGEVLEILREIIPVYDKVNYYISLGKDSEHRNRAIKDRIKNGDKILDAGSGFGNMSKTAANIVNGDINIILYDPLLPMLKNSDRLFKEKPETACGVFEHVPFKDGQFDVALSGYALRDAISLKIAISEIHRVLKKDGKWIIVDLGKPDKAVIRFGVSFYLKIILPIIAFIAGGRLGLKFAALYGTYRVWPQNKKLESMLLEKFSRVEFDKDLMGGAIMVAAYK</sequence>
<dbReference type="Pfam" id="PF01209">
    <property type="entry name" value="Ubie_methyltran"/>
    <property type="match status" value="1"/>
</dbReference>
<dbReference type="AlphaFoldDB" id="A0A075GHN8"/>
<dbReference type="CDD" id="cd02440">
    <property type="entry name" value="AdoMet_MTases"/>
    <property type="match status" value="1"/>
</dbReference>
<keyword evidence="1" id="KW-1133">Transmembrane helix</keyword>
<evidence type="ECO:0000313" key="2">
    <source>
        <dbReference type="EMBL" id="AIF03484.1"/>
    </source>
</evidence>
<dbReference type="EC" id="2.1.1.163" evidence="2"/>
<organism evidence="2">
    <name type="scientific">uncultured marine thaumarchaeote KM3_167_H09</name>
    <dbReference type="NCBI Taxonomy" id="1456036"/>
    <lineage>
        <taxon>Archaea</taxon>
        <taxon>Nitrososphaerota</taxon>
        <taxon>environmental samples</taxon>
    </lineage>
</organism>
<name>A0A075GHN8_9ARCH</name>
<keyword evidence="2" id="KW-0808">Transferase</keyword>
<protein>
    <submittedName>
        <fullName evidence="2">Methyltransferase type 11 (UbiE)</fullName>
        <ecNumber evidence="2">2.1.1.163</ecNumber>
    </submittedName>
</protein>
<dbReference type="Gene3D" id="3.40.50.150">
    <property type="entry name" value="Vaccinia Virus protein VP39"/>
    <property type="match status" value="1"/>
</dbReference>
<keyword evidence="2" id="KW-0489">Methyltransferase</keyword>
<feature type="transmembrane region" description="Helical" evidence="1">
    <location>
        <begin position="164"/>
        <end position="183"/>
    </location>
</feature>
<evidence type="ECO:0000256" key="1">
    <source>
        <dbReference type="SAM" id="Phobius"/>
    </source>
</evidence>
<dbReference type="InterPro" id="IPR029063">
    <property type="entry name" value="SAM-dependent_MTases_sf"/>
</dbReference>